<dbReference type="RefSeq" id="WP_379836702.1">
    <property type="nucleotide sequence ID" value="NZ_JBHRYQ010000001.1"/>
</dbReference>
<dbReference type="Pfam" id="PF00842">
    <property type="entry name" value="Ala_racemase_C"/>
    <property type="match status" value="1"/>
</dbReference>
<dbReference type="InterPro" id="IPR029066">
    <property type="entry name" value="PLP-binding_barrel"/>
</dbReference>
<dbReference type="HAMAP" id="MF_01201">
    <property type="entry name" value="Ala_racemase"/>
    <property type="match status" value="1"/>
</dbReference>
<dbReference type="PRINTS" id="PR00992">
    <property type="entry name" value="ALARACEMASE"/>
</dbReference>
<dbReference type="NCBIfam" id="TIGR00492">
    <property type="entry name" value="alr"/>
    <property type="match status" value="1"/>
</dbReference>
<keyword evidence="2 4" id="KW-0663">Pyridoxal phosphate</keyword>
<dbReference type="Gene3D" id="2.40.37.10">
    <property type="entry name" value="Lyase, Ornithine Decarboxylase, Chain A, domain 1"/>
    <property type="match status" value="1"/>
</dbReference>
<keyword evidence="6" id="KW-0436">Ligase</keyword>
<dbReference type="InterPro" id="IPR013221">
    <property type="entry name" value="Mur_ligase_cen"/>
</dbReference>
<dbReference type="InterPro" id="IPR001608">
    <property type="entry name" value="Ala_racemase_N"/>
</dbReference>
<comment type="cofactor">
    <cofactor evidence="1 4">
        <name>pyridoxal 5'-phosphate</name>
        <dbReference type="ChEBI" id="CHEBI:597326"/>
    </cofactor>
</comment>
<evidence type="ECO:0000313" key="7">
    <source>
        <dbReference type="Proteomes" id="UP001595616"/>
    </source>
</evidence>
<evidence type="ECO:0000313" key="6">
    <source>
        <dbReference type="EMBL" id="MFC3810499.1"/>
    </source>
</evidence>
<keyword evidence="7" id="KW-1185">Reference proteome</keyword>
<dbReference type="EC" id="5.1.1.1" evidence="4"/>
<proteinExistence type="inferred from homology"/>
<feature type="domain" description="Alanine racemase C-terminal" evidence="5">
    <location>
        <begin position="703"/>
        <end position="827"/>
    </location>
</feature>
<dbReference type="PANTHER" id="PTHR30511">
    <property type="entry name" value="ALANINE RACEMASE"/>
    <property type="match status" value="1"/>
</dbReference>
<name>A0ABV7YVA3_9BACT</name>
<dbReference type="PANTHER" id="PTHR30511:SF0">
    <property type="entry name" value="ALANINE RACEMASE, CATABOLIC-RELATED"/>
    <property type="match status" value="1"/>
</dbReference>
<comment type="similarity">
    <text evidence="4">Belongs to the alanine racemase family.</text>
</comment>
<feature type="modified residue" description="N6-(pyridoxal phosphate)lysine" evidence="4">
    <location>
        <position position="497"/>
    </location>
</feature>
<comment type="catalytic activity">
    <reaction evidence="4">
        <text>L-alanine = D-alanine</text>
        <dbReference type="Rhea" id="RHEA:20249"/>
        <dbReference type="ChEBI" id="CHEBI:57416"/>
        <dbReference type="ChEBI" id="CHEBI:57972"/>
        <dbReference type="EC" id="5.1.1.1"/>
    </reaction>
</comment>
<evidence type="ECO:0000256" key="1">
    <source>
        <dbReference type="ARBA" id="ARBA00001933"/>
    </source>
</evidence>
<dbReference type="SUPFAM" id="SSF53244">
    <property type="entry name" value="MurD-like peptide ligases, peptide-binding domain"/>
    <property type="match status" value="1"/>
</dbReference>
<dbReference type="Gene3D" id="3.90.190.20">
    <property type="entry name" value="Mur ligase, C-terminal domain"/>
    <property type="match status" value="1"/>
</dbReference>
<evidence type="ECO:0000256" key="4">
    <source>
        <dbReference type="HAMAP-Rule" id="MF_01201"/>
    </source>
</evidence>
<evidence type="ECO:0000256" key="3">
    <source>
        <dbReference type="ARBA" id="ARBA00023235"/>
    </source>
</evidence>
<comment type="pathway">
    <text evidence="4">Amino-acid biosynthesis; D-alanine biosynthesis; D-alanine from L-alanine: step 1/1.</text>
</comment>
<dbReference type="SUPFAM" id="SSF63418">
    <property type="entry name" value="MurE/MurF N-terminal domain"/>
    <property type="match status" value="1"/>
</dbReference>
<dbReference type="SMART" id="SM01005">
    <property type="entry name" value="Ala_racemase_C"/>
    <property type="match status" value="1"/>
</dbReference>
<feature type="binding site" evidence="4">
    <location>
        <position position="773"/>
    </location>
    <ligand>
        <name>substrate</name>
    </ligand>
</feature>
<dbReference type="EMBL" id="JBHRYQ010000001">
    <property type="protein sequence ID" value="MFC3810499.1"/>
    <property type="molecule type" value="Genomic_DNA"/>
</dbReference>
<feature type="active site" description="Proton acceptor; specific for D-alanine" evidence="4">
    <location>
        <position position="497"/>
    </location>
</feature>
<dbReference type="SUPFAM" id="SSF51419">
    <property type="entry name" value="PLP-binding barrel"/>
    <property type="match status" value="1"/>
</dbReference>
<dbReference type="InterPro" id="IPR000821">
    <property type="entry name" value="Ala_racemase"/>
</dbReference>
<dbReference type="CDD" id="cd00430">
    <property type="entry name" value="PLPDE_III_AR"/>
    <property type="match status" value="1"/>
</dbReference>
<dbReference type="Pfam" id="PF01168">
    <property type="entry name" value="Ala_racemase_N"/>
    <property type="match status" value="1"/>
</dbReference>
<dbReference type="InterPro" id="IPR011079">
    <property type="entry name" value="Ala_racemase_C"/>
</dbReference>
<dbReference type="Proteomes" id="UP001595616">
    <property type="component" value="Unassembled WGS sequence"/>
</dbReference>
<dbReference type="InterPro" id="IPR000713">
    <property type="entry name" value="Mur_ligase_N"/>
</dbReference>
<keyword evidence="3 4" id="KW-0413">Isomerase</keyword>
<sequence>MLLKSGPITPHAQIILTDSRFLSDPSNSIFVAIKGERHDGHNFIQDLYEKGIREFIIEKNSFETNEPLKAFLESTDAEIWVVQNAIKALQNLAATKRKQHKYPVVGITGSNGKTIVKEWLSFLLEPYFEIIKSPRSYNSQIGVALSVWEMSKKHNLGIFEAGISMQNEMQNLEEIIKPEIGIFTNIGSAHNEGFRSLKQKITEKLRLFKKSKVLVFCKDYQEISEELSIFLMAVNPKIKLLGWSSTAVGPNCVETIQNSFGTSVTLYYSGESFAFDLPFNDHASVENAIHCAYTALYMHFEGHLEIDIPEFLERFKQLKPVAMRLELKQGSNNNYVIDDTYNNDLGGLKMALNFMSQHQTRRDKTLIISDILQTGIPEKELYKNLADLLKSQHLNRLIAVGTTISKHKKLFDKISTQPAQFYTSTDDFLNLFDFESLQSNLILVKGARPFAFERIVNKLVMKVHGTVFEVNLDALTHNLNFYRNKIGSSTKIMVMVKAFAYGSGSTEVASWLQYHRVDYLAVAYTDEGVSLRQNGIKLPIMVLNAEPETFHKLFEYDLEPEIYSIKLLQAFLKFKQNAFPKTKKTIHLKIDTGMHRLGFIEQDLTELQGLLNQDLDLKVGSIFSHLVGADEAEHVSFSKSQIQKFTELSDRIIANLGYQPLRHICNSAGIIRYPEAKFDMVRLGIGLYGVESSGMEQNALEVVGTLKTTISQIKTLSAGDTVGYGRRGVIEKETKIATIAIGYADGFDRGFSRGAGKVMVNGVLCPVVGNVCMDMTMVDVTEAKCQEGDQVVIFGKSPTIFELSETIETIPYEILTSVSERVKRVFYHE</sequence>
<dbReference type="GO" id="GO:0016874">
    <property type="term" value="F:ligase activity"/>
    <property type="evidence" value="ECO:0007669"/>
    <property type="project" value="UniProtKB-KW"/>
</dbReference>
<dbReference type="InterPro" id="IPR036565">
    <property type="entry name" value="Mur-like_cat_sf"/>
</dbReference>
<dbReference type="Pfam" id="PF08245">
    <property type="entry name" value="Mur_ligase_M"/>
    <property type="match status" value="1"/>
</dbReference>
<dbReference type="InterPro" id="IPR009006">
    <property type="entry name" value="Ala_racemase/Decarboxylase_C"/>
</dbReference>
<dbReference type="InterPro" id="IPR035911">
    <property type="entry name" value="MurE/MurF_N"/>
</dbReference>
<dbReference type="SUPFAM" id="SSF53623">
    <property type="entry name" value="MurD-like peptide ligases, catalytic domain"/>
    <property type="match status" value="1"/>
</dbReference>
<gene>
    <name evidence="6" type="ORF">ACFOOI_07540</name>
</gene>
<dbReference type="NCBIfam" id="NF008897">
    <property type="entry name" value="PRK11930.1"/>
    <property type="match status" value="1"/>
</dbReference>
<feature type="active site" description="Proton acceptor; specific for L-alanine" evidence="4">
    <location>
        <position position="724"/>
    </location>
</feature>
<dbReference type="Gene3D" id="3.40.1190.10">
    <property type="entry name" value="Mur-like, catalytic domain"/>
    <property type="match status" value="1"/>
</dbReference>
<comment type="caution">
    <text evidence="6">The sequence shown here is derived from an EMBL/GenBank/DDBJ whole genome shotgun (WGS) entry which is preliminary data.</text>
</comment>
<reference evidence="7" key="1">
    <citation type="journal article" date="2019" name="Int. J. Syst. Evol. Microbiol.">
        <title>The Global Catalogue of Microorganisms (GCM) 10K type strain sequencing project: providing services to taxonomists for standard genome sequencing and annotation.</title>
        <authorList>
            <consortium name="The Broad Institute Genomics Platform"/>
            <consortium name="The Broad Institute Genome Sequencing Center for Infectious Disease"/>
            <person name="Wu L."/>
            <person name="Ma J."/>
        </authorList>
    </citation>
    <scope>NUCLEOTIDE SEQUENCE [LARGE SCALE GENOMIC DNA]</scope>
    <source>
        <strain evidence="7">CECT 7956</strain>
    </source>
</reference>
<protein>
    <recommendedName>
        <fullName evidence="4">Alanine racemase</fullName>
        <ecNumber evidence="4">5.1.1.1</ecNumber>
    </recommendedName>
</protein>
<comment type="function">
    <text evidence="4">Catalyzes the interconversion of L-alanine and D-alanine. May also act on other amino acids.</text>
</comment>
<dbReference type="Gene3D" id="3.20.20.10">
    <property type="entry name" value="Alanine racemase"/>
    <property type="match status" value="1"/>
</dbReference>
<dbReference type="Gene3D" id="3.40.1390.10">
    <property type="entry name" value="MurE/MurF, N-terminal domain"/>
    <property type="match status" value="1"/>
</dbReference>
<dbReference type="InterPro" id="IPR036615">
    <property type="entry name" value="Mur_ligase_C_dom_sf"/>
</dbReference>
<dbReference type="Pfam" id="PF01225">
    <property type="entry name" value="Mur_ligase"/>
    <property type="match status" value="1"/>
</dbReference>
<organism evidence="6 7">
    <name type="scientific">Lacihabitans lacunae</name>
    <dbReference type="NCBI Taxonomy" id="1028214"/>
    <lineage>
        <taxon>Bacteria</taxon>
        <taxon>Pseudomonadati</taxon>
        <taxon>Bacteroidota</taxon>
        <taxon>Cytophagia</taxon>
        <taxon>Cytophagales</taxon>
        <taxon>Leadbetterellaceae</taxon>
        <taxon>Lacihabitans</taxon>
    </lineage>
</organism>
<dbReference type="SUPFAM" id="SSF50621">
    <property type="entry name" value="Alanine racemase C-terminal domain-like"/>
    <property type="match status" value="1"/>
</dbReference>
<feature type="binding site" evidence="4">
    <location>
        <position position="596"/>
    </location>
    <ligand>
        <name>substrate</name>
    </ligand>
</feature>
<accession>A0ABV7YVA3</accession>
<evidence type="ECO:0000259" key="5">
    <source>
        <dbReference type="SMART" id="SM01005"/>
    </source>
</evidence>
<evidence type="ECO:0000256" key="2">
    <source>
        <dbReference type="ARBA" id="ARBA00022898"/>
    </source>
</evidence>